<reference evidence="2 3" key="1">
    <citation type="submission" date="2018-06" db="EMBL/GenBank/DDBJ databases">
        <title>Genomic Encyclopedia of Type Strains, Phase IV (KMG-IV): sequencing the most valuable type-strain genomes for metagenomic binning, comparative biology and taxonomic classification.</title>
        <authorList>
            <person name="Goeker M."/>
        </authorList>
    </citation>
    <scope>NUCLEOTIDE SEQUENCE [LARGE SCALE GENOMIC DNA]</scope>
    <source>
        <strain evidence="2 3">DSM 44599</strain>
    </source>
</reference>
<accession>A0A366E148</accession>
<proteinExistence type="predicted"/>
<dbReference type="SUPFAM" id="SSF55469">
    <property type="entry name" value="FMN-dependent nitroreductase-like"/>
    <property type="match status" value="2"/>
</dbReference>
<feature type="region of interest" description="Disordered" evidence="1">
    <location>
        <begin position="246"/>
        <end position="267"/>
    </location>
</feature>
<dbReference type="PANTHER" id="PTHR23026">
    <property type="entry name" value="NADPH NITROREDUCTASE"/>
    <property type="match status" value="1"/>
</dbReference>
<dbReference type="Gene3D" id="3.40.109.10">
    <property type="entry name" value="NADH Oxidase"/>
    <property type="match status" value="1"/>
</dbReference>
<dbReference type="AlphaFoldDB" id="A0A366E148"/>
<evidence type="ECO:0008006" key="4">
    <source>
        <dbReference type="Google" id="ProtNLM"/>
    </source>
</evidence>
<dbReference type="PANTHER" id="PTHR23026:SF123">
    <property type="entry name" value="NAD(P)H NITROREDUCTASE RV3131-RELATED"/>
    <property type="match status" value="1"/>
</dbReference>
<evidence type="ECO:0000313" key="2">
    <source>
        <dbReference type="EMBL" id="RBO96027.1"/>
    </source>
</evidence>
<dbReference type="OrthoDB" id="8156917at2"/>
<dbReference type="EMBL" id="QNRE01000001">
    <property type="protein sequence ID" value="RBO96027.1"/>
    <property type="molecule type" value="Genomic_DNA"/>
</dbReference>
<evidence type="ECO:0000256" key="1">
    <source>
        <dbReference type="SAM" id="MobiDB-lite"/>
    </source>
</evidence>
<keyword evidence="3" id="KW-1185">Reference proteome</keyword>
<gene>
    <name evidence="2" type="ORF">DFR74_10138</name>
</gene>
<organism evidence="2 3">
    <name type="scientific">Nocardia puris</name>
    <dbReference type="NCBI Taxonomy" id="208602"/>
    <lineage>
        <taxon>Bacteria</taxon>
        <taxon>Bacillati</taxon>
        <taxon>Actinomycetota</taxon>
        <taxon>Actinomycetes</taxon>
        <taxon>Mycobacteriales</taxon>
        <taxon>Nocardiaceae</taxon>
        <taxon>Nocardia</taxon>
    </lineage>
</organism>
<comment type="caution">
    <text evidence="2">The sequence shown here is derived from an EMBL/GenBank/DDBJ whole genome shotgun (WGS) entry which is preliminary data.</text>
</comment>
<dbReference type="STRING" id="1210090.GCA_001613185_04250"/>
<dbReference type="InterPro" id="IPR000415">
    <property type="entry name" value="Nitroreductase-like"/>
</dbReference>
<dbReference type="Proteomes" id="UP000252586">
    <property type="component" value="Unassembled WGS sequence"/>
</dbReference>
<evidence type="ECO:0000313" key="3">
    <source>
        <dbReference type="Proteomes" id="UP000252586"/>
    </source>
</evidence>
<dbReference type="GO" id="GO:0016491">
    <property type="term" value="F:oxidoreductase activity"/>
    <property type="evidence" value="ECO:0007669"/>
    <property type="project" value="InterPro"/>
</dbReference>
<dbReference type="InterPro" id="IPR050627">
    <property type="entry name" value="Nitroreductase/BluB"/>
</dbReference>
<name>A0A366E148_9NOCA</name>
<sequence length="267" mass="27682">MDGDRLAVSVDHVLTLAIRAPSVRNSQPWRFRVDGPLVHVYLDPARVGSGSGADRRDAVLSCGAVLHHLRIALATHGRSAIVRRLPDPADPAHLATVRPVRSEPTMTATALAAVIGSRRSDVRCYRSAPGPPGCSGLLAERAAAHGGVLRAAGGEGSEWLTASVRALVGACDRADLLVLGTPGDDPLSWLRGGEALSSVLLTAANLGLACCVLTEPFGDAALRDRVGAEVLGGSSSAQAIVRIGSCPDETQPLPPTSRRALGEVLDR</sequence>
<protein>
    <recommendedName>
        <fullName evidence="4">Nitroreductase</fullName>
    </recommendedName>
</protein>